<dbReference type="GO" id="GO:0003677">
    <property type="term" value="F:DNA binding"/>
    <property type="evidence" value="ECO:0007669"/>
    <property type="project" value="UniProtKB-KW"/>
</dbReference>
<dbReference type="InterPro" id="IPR000792">
    <property type="entry name" value="Tscrpt_reg_LuxR_C"/>
</dbReference>
<evidence type="ECO:0000259" key="6">
    <source>
        <dbReference type="PROSITE" id="PS50110"/>
    </source>
</evidence>
<reference evidence="7" key="1">
    <citation type="submission" date="2018-05" db="EMBL/GenBank/DDBJ databases">
        <authorList>
            <person name="Lanie J.A."/>
            <person name="Ng W.-L."/>
            <person name="Kazmierczak K.M."/>
            <person name="Andrzejewski T.M."/>
            <person name="Davidsen T.M."/>
            <person name="Wayne K.J."/>
            <person name="Tettelin H."/>
            <person name="Glass J.I."/>
            <person name="Rusch D."/>
            <person name="Podicherti R."/>
            <person name="Tsui H.-C.T."/>
            <person name="Winkler M.E."/>
        </authorList>
    </citation>
    <scope>NUCLEOTIDE SEQUENCE</scope>
</reference>
<dbReference type="GO" id="GO:0006355">
    <property type="term" value="P:regulation of DNA-templated transcription"/>
    <property type="evidence" value="ECO:0007669"/>
    <property type="project" value="InterPro"/>
</dbReference>
<dbReference type="SUPFAM" id="SSF52172">
    <property type="entry name" value="CheY-like"/>
    <property type="match status" value="1"/>
</dbReference>
<dbReference type="InterPro" id="IPR016032">
    <property type="entry name" value="Sig_transdc_resp-reg_C-effctor"/>
</dbReference>
<dbReference type="InterPro" id="IPR001789">
    <property type="entry name" value="Sig_transdc_resp-reg_receiver"/>
</dbReference>
<evidence type="ECO:0000256" key="3">
    <source>
        <dbReference type="ARBA" id="ARBA00023125"/>
    </source>
</evidence>
<evidence type="ECO:0000256" key="4">
    <source>
        <dbReference type="ARBA" id="ARBA00023163"/>
    </source>
</evidence>
<dbReference type="GO" id="GO:0000160">
    <property type="term" value="P:phosphorelay signal transduction system"/>
    <property type="evidence" value="ECO:0007669"/>
    <property type="project" value="InterPro"/>
</dbReference>
<keyword evidence="3" id="KW-0238">DNA-binding</keyword>
<evidence type="ECO:0000256" key="1">
    <source>
        <dbReference type="ARBA" id="ARBA00022553"/>
    </source>
</evidence>
<dbReference type="SUPFAM" id="SSF46894">
    <property type="entry name" value="C-terminal effector domain of the bipartite response regulators"/>
    <property type="match status" value="1"/>
</dbReference>
<dbReference type="CDD" id="cd17535">
    <property type="entry name" value="REC_NarL-like"/>
    <property type="match status" value="1"/>
</dbReference>
<organism evidence="7">
    <name type="scientific">marine metagenome</name>
    <dbReference type="NCBI Taxonomy" id="408172"/>
    <lineage>
        <taxon>unclassified sequences</taxon>
        <taxon>metagenomes</taxon>
        <taxon>ecological metagenomes</taxon>
    </lineage>
</organism>
<dbReference type="PROSITE" id="PS50043">
    <property type="entry name" value="HTH_LUXR_2"/>
    <property type="match status" value="1"/>
</dbReference>
<gene>
    <name evidence="7" type="ORF">METZ01_LOCUS482195</name>
</gene>
<evidence type="ECO:0000313" key="7">
    <source>
        <dbReference type="EMBL" id="SVE29341.1"/>
    </source>
</evidence>
<protein>
    <recommendedName>
        <fullName evidence="8">Response regulatory domain-containing protein</fullName>
    </recommendedName>
</protein>
<name>A0A383CB14_9ZZZZ</name>
<feature type="non-terminal residue" evidence="7">
    <location>
        <position position="193"/>
    </location>
</feature>
<feature type="domain" description="HTH luxR-type" evidence="5">
    <location>
        <begin position="144"/>
        <end position="193"/>
    </location>
</feature>
<evidence type="ECO:0008006" key="8">
    <source>
        <dbReference type="Google" id="ProtNLM"/>
    </source>
</evidence>
<dbReference type="PROSITE" id="PS50110">
    <property type="entry name" value="RESPONSE_REGULATORY"/>
    <property type="match status" value="1"/>
</dbReference>
<dbReference type="Pfam" id="PF00196">
    <property type="entry name" value="GerE"/>
    <property type="match status" value="1"/>
</dbReference>
<dbReference type="PANTHER" id="PTHR43214">
    <property type="entry name" value="TWO-COMPONENT RESPONSE REGULATOR"/>
    <property type="match status" value="1"/>
</dbReference>
<keyword evidence="2" id="KW-0805">Transcription regulation</keyword>
<dbReference type="InterPro" id="IPR039420">
    <property type="entry name" value="WalR-like"/>
</dbReference>
<dbReference type="EMBL" id="UINC01207313">
    <property type="protein sequence ID" value="SVE29341.1"/>
    <property type="molecule type" value="Genomic_DNA"/>
</dbReference>
<evidence type="ECO:0000259" key="5">
    <source>
        <dbReference type="PROSITE" id="PS50043"/>
    </source>
</evidence>
<dbReference type="Pfam" id="PF00072">
    <property type="entry name" value="Response_reg"/>
    <property type="match status" value="1"/>
</dbReference>
<dbReference type="InterPro" id="IPR058245">
    <property type="entry name" value="NreC/VraR/RcsB-like_REC"/>
</dbReference>
<dbReference type="Gene3D" id="3.40.50.2300">
    <property type="match status" value="1"/>
</dbReference>
<proteinExistence type="predicted"/>
<dbReference type="PRINTS" id="PR00038">
    <property type="entry name" value="HTHLUXR"/>
</dbReference>
<dbReference type="CDD" id="cd06170">
    <property type="entry name" value="LuxR_C_like"/>
    <property type="match status" value="1"/>
</dbReference>
<evidence type="ECO:0000256" key="2">
    <source>
        <dbReference type="ARBA" id="ARBA00023015"/>
    </source>
</evidence>
<accession>A0A383CB14</accession>
<keyword evidence="1" id="KW-0597">Phosphoprotein</keyword>
<feature type="domain" description="Response regulatory" evidence="6">
    <location>
        <begin position="6"/>
        <end position="122"/>
    </location>
</feature>
<dbReference type="PANTHER" id="PTHR43214:SF24">
    <property type="entry name" value="TRANSCRIPTIONAL REGULATORY PROTEIN NARL-RELATED"/>
    <property type="match status" value="1"/>
</dbReference>
<dbReference type="AlphaFoldDB" id="A0A383CB14"/>
<keyword evidence="4" id="KW-0804">Transcription</keyword>
<dbReference type="InterPro" id="IPR011006">
    <property type="entry name" value="CheY-like_superfamily"/>
</dbReference>
<dbReference type="SMART" id="SM00448">
    <property type="entry name" value="REC"/>
    <property type="match status" value="1"/>
</dbReference>
<dbReference type="SMART" id="SM00421">
    <property type="entry name" value="HTH_LUXR"/>
    <property type="match status" value="1"/>
</dbReference>
<dbReference type="PROSITE" id="PS00622">
    <property type="entry name" value="HTH_LUXR_1"/>
    <property type="match status" value="1"/>
</dbReference>
<sequence>MADSIRVFILDDHEIVRQGLVAVIGAEPDLMVVGQAATVQRTLEVVEEVAPDVAVLDVRLGDGSGVEVCRDIRSAHPDVRCLMLTSFEDDQALVEASLAGAAGYVLKKAVGGDLLEAIRHVASGRQLLDRATVRLALRRLRESGEATVGELPEQERRVFDLIGEGLSNREIAEKMFLAEKTIKNYVTNLLRRL</sequence>